<dbReference type="EMBL" id="MGJC01000003">
    <property type="protein sequence ID" value="OGN00537.1"/>
    <property type="molecule type" value="Genomic_DNA"/>
</dbReference>
<evidence type="ECO:0000313" key="2">
    <source>
        <dbReference type="Proteomes" id="UP000177503"/>
    </source>
</evidence>
<reference evidence="1 2" key="1">
    <citation type="journal article" date="2016" name="Nat. Commun.">
        <title>Thousands of microbial genomes shed light on interconnected biogeochemical processes in an aquifer system.</title>
        <authorList>
            <person name="Anantharaman K."/>
            <person name="Brown C.T."/>
            <person name="Hug L.A."/>
            <person name="Sharon I."/>
            <person name="Castelle C.J."/>
            <person name="Probst A.J."/>
            <person name="Thomas B.C."/>
            <person name="Singh A."/>
            <person name="Wilkins M.J."/>
            <person name="Karaoz U."/>
            <person name="Brodie E.L."/>
            <person name="Williams K.H."/>
            <person name="Hubbard S.S."/>
            <person name="Banfield J.F."/>
        </authorList>
    </citation>
    <scope>NUCLEOTIDE SEQUENCE [LARGE SCALE GENOMIC DNA]</scope>
</reference>
<proteinExistence type="predicted"/>
<name>A0A1F8EI54_9BACT</name>
<evidence type="ECO:0000313" key="1">
    <source>
        <dbReference type="EMBL" id="OGN00537.1"/>
    </source>
</evidence>
<organism evidence="1 2">
    <name type="scientific">Candidatus Yanofskybacteria bacterium RIFCSPHIGHO2_01_FULL_41_27</name>
    <dbReference type="NCBI Taxonomy" id="1802662"/>
    <lineage>
        <taxon>Bacteria</taxon>
        <taxon>Candidatus Yanofskyibacteriota</taxon>
    </lineage>
</organism>
<dbReference type="Proteomes" id="UP000177503">
    <property type="component" value="Unassembled WGS sequence"/>
</dbReference>
<protein>
    <submittedName>
        <fullName evidence="1">Uncharacterized protein</fullName>
    </submittedName>
</protein>
<accession>A0A1F8EI54</accession>
<comment type="caution">
    <text evidence="1">The sequence shown here is derived from an EMBL/GenBank/DDBJ whole genome shotgun (WGS) entry which is preliminary data.</text>
</comment>
<dbReference type="AlphaFoldDB" id="A0A1F8EI54"/>
<sequence length="65" mass="7167">MDNNKINKMRAGNIFILASEGQNGNSYLHFVRAKLKGVNTPPLCGGIKRRSLLLMPRGKPRGGFI</sequence>
<gene>
    <name evidence="1" type="ORF">A2736_02315</name>
</gene>
<dbReference type="STRING" id="1802662.A2736_02315"/>